<feature type="region of interest" description="Disordered" evidence="1">
    <location>
        <begin position="41"/>
        <end position="75"/>
    </location>
</feature>
<evidence type="ECO:0000313" key="2">
    <source>
        <dbReference type="EMBL" id="KKS32742.1"/>
    </source>
</evidence>
<comment type="caution">
    <text evidence="2">The sequence shown here is derived from an EMBL/GenBank/DDBJ whole genome shotgun (WGS) entry which is preliminary data.</text>
</comment>
<protein>
    <submittedName>
        <fullName evidence="2">Uncharacterized protein</fullName>
    </submittedName>
</protein>
<sequence>MTVRFGLRALGRSAGNGNRTLSKSVVLLGRVSSSLTSSATLSVADGPLSGPPRARWRRKAPPMRFAPTNPLRSAR</sequence>
<gene>
    <name evidence="2" type="ORF">UU93_C0005G0050</name>
</gene>
<name>A0A0G0Y7M5_9BACT</name>
<evidence type="ECO:0000256" key="1">
    <source>
        <dbReference type="SAM" id="MobiDB-lite"/>
    </source>
</evidence>
<accession>A0A0G0Y7M5</accession>
<dbReference type="AlphaFoldDB" id="A0A0G0Y7M5"/>
<dbReference type="EMBL" id="LCCN01000005">
    <property type="protein sequence ID" value="KKS32742.1"/>
    <property type="molecule type" value="Genomic_DNA"/>
</dbReference>
<dbReference type="Proteomes" id="UP000034160">
    <property type="component" value="Unassembled WGS sequence"/>
</dbReference>
<organism evidence="2 3">
    <name type="scientific">Candidatus Amesbacteria bacterium GW2011_GWA2_42_12</name>
    <dbReference type="NCBI Taxonomy" id="1618356"/>
    <lineage>
        <taxon>Bacteria</taxon>
        <taxon>Candidatus Amesiibacteriota</taxon>
    </lineage>
</organism>
<evidence type="ECO:0000313" key="3">
    <source>
        <dbReference type="Proteomes" id="UP000034160"/>
    </source>
</evidence>
<proteinExistence type="predicted"/>
<reference evidence="2 3" key="1">
    <citation type="journal article" date="2015" name="Nature">
        <title>rRNA introns, odd ribosomes, and small enigmatic genomes across a large radiation of phyla.</title>
        <authorList>
            <person name="Brown C.T."/>
            <person name="Hug L.A."/>
            <person name="Thomas B.C."/>
            <person name="Sharon I."/>
            <person name="Castelle C.J."/>
            <person name="Singh A."/>
            <person name="Wilkins M.J."/>
            <person name="Williams K.H."/>
            <person name="Banfield J.F."/>
        </authorList>
    </citation>
    <scope>NUCLEOTIDE SEQUENCE [LARGE SCALE GENOMIC DNA]</scope>
</reference>